<dbReference type="InterPro" id="IPR050123">
    <property type="entry name" value="Prok_molybdopt-oxidoreductase"/>
</dbReference>
<dbReference type="SUPFAM" id="SSF53706">
    <property type="entry name" value="Formate dehydrogenase/DMSO reductase, domains 1-3"/>
    <property type="match status" value="1"/>
</dbReference>
<dbReference type="InterPro" id="IPR009010">
    <property type="entry name" value="Asp_de-COase-like_dom_sf"/>
</dbReference>
<evidence type="ECO:0000256" key="8">
    <source>
        <dbReference type="ARBA" id="ARBA00023004"/>
    </source>
</evidence>
<dbReference type="Gene3D" id="2.40.40.20">
    <property type="match status" value="1"/>
</dbReference>
<dbReference type="PANTHER" id="PTHR43105:SF14">
    <property type="entry name" value="FORMATE DEHYDROGENASE H"/>
    <property type="match status" value="1"/>
</dbReference>
<feature type="domain" description="4Fe-4S His(Cys)3-ligated-type" evidence="14">
    <location>
        <begin position="97"/>
        <end position="136"/>
    </location>
</feature>
<dbReference type="InterPro" id="IPR006657">
    <property type="entry name" value="MoPterin_dinucl-bd_dom"/>
</dbReference>
<dbReference type="SUPFAM" id="SSF50692">
    <property type="entry name" value="ADC-like"/>
    <property type="match status" value="1"/>
</dbReference>
<keyword evidence="6" id="KW-0677">Repeat</keyword>
<dbReference type="PROSITE" id="PS51839">
    <property type="entry name" value="4FE4S_HC3"/>
    <property type="match status" value="1"/>
</dbReference>
<sequence length="945" mass="102134">MTVSGRSDLGTPAPAASGETVTLTIDGQPVEVEAGSSVMRAAAIAGTEIPKLCATDSLKAFGSCRLCLVEIEGRKGTPASCTTPVEDGMAVTTQSPRLEKLRRGVMELYISDHPLDCLTCAANGDCELQDRAGQVGLREVRYGYEGENHLSRGKDETNPYFTFDGSKCIVCSRCVRACDEVQGTLALTVDGRGFASVIAAGADEGFFESECVSCGACVQACPTATLTEKTIIDHGQPDHSVITTCAYCGVGCSFEAEMKGGEVVRMTPHKNGGANEGHSCVKGRFAWGYATHRDRILSPMIRESTDQPWREVSWDEAIGFAADRFKIIQEQYGKGAIGGVTSSRCTNEEVFVVQKMVRAAFANNNVDTCARVCHSPTGYGLKQTFGTSAGTQDFKSVGSADVILVCGANPTDAHPVFASRMKRRLREGAKLIVIDPRRIDLVRSPHIEAAHHLQLRPGTNVAVVNAMAHVIVTEGLVDEAFVADRCDTVSFERWKAFIADPANSPEALEADSGVPAQTVREAARLYATGGNGAIYYGLGVTEHSQGSSMVMGLANLAMATGNIGREGVGVNPLRGQNNVQGSCDMGSFPHELPGYRHISDTETRASFEKLWGVTLEKEPGLRIPNMFSAALDGTFRGMFIQGEDLAQSDPDTENVDAALQAMDCVVVQDLFLNETAAFAHVFLPGTSFLEKDGTFTNAERRINRVRPVKPPLQGLSEWETVCRLATAMGYDMSYPDAAAIMDEIAATTPSFAGVSFDRLDREGSLQWPCNEAAPDGTPVMHRDAFVRGEGQFMLTAYVPTEERSSRSFPLLLTTGRILSQYNVGAQTRRTQNSRWHDEDVLEIHASDAEMRGVRDGDLVALSSRKGSTTLHARISDRVPPGVVYTTFHHPETGANVVTTENSDWATNCPEYKVTAVEVAPSNMPSAWSRKRRERQQKSVRIDAAE</sequence>
<dbReference type="Pfam" id="PF01568">
    <property type="entry name" value="Molydop_binding"/>
    <property type="match status" value="1"/>
</dbReference>
<evidence type="ECO:0000256" key="9">
    <source>
        <dbReference type="ARBA" id="ARBA00023014"/>
    </source>
</evidence>
<dbReference type="PROSITE" id="PS00198">
    <property type="entry name" value="4FE4S_FER_1"/>
    <property type="match status" value="1"/>
</dbReference>
<proteinExistence type="inferred from homology"/>
<dbReference type="SUPFAM" id="SSF54292">
    <property type="entry name" value="2Fe-2S ferredoxin-like"/>
    <property type="match status" value="1"/>
</dbReference>
<dbReference type="PROSITE" id="PS51379">
    <property type="entry name" value="4FE4S_FER_2"/>
    <property type="match status" value="2"/>
</dbReference>
<dbReference type="RefSeq" id="WP_330199466.1">
    <property type="nucleotide sequence ID" value="NZ_JAZDRP010000006.1"/>
</dbReference>
<evidence type="ECO:0000256" key="7">
    <source>
        <dbReference type="ARBA" id="ARBA00023002"/>
    </source>
</evidence>
<dbReference type="EC" id="1.17.1.9" evidence="15"/>
<keyword evidence="7 15" id="KW-0560">Oxidoreductase</keyword>
<dbReference type="InterPro" id="IPR017900">
    <property type="entry name" value="4Fe4S_Fe_S_CS"/>
</dbReference>
<dbReference type="InterPro" id="IPR041924">
    <property type="entry name" value="Formate_Dh-H_N"/>
</dbReference>
<dbReference type="Pfam" id="PF10588">
    <property type="entry name" value="NADH-G_4Fe-4S_3"/>
    <property type="match status" value="1"/>
</dbReference>
<dbReference type="SMART" id="SM00929">
    <property type="entry name" value="NADH-G_4Fe-4S_3"/>
    <property type="match status" value="1"/>
</dbReference>
<dbReference type="InterPro" id="IPR006656">
    <property type="entry name" value="Mopterin_OxRdtase"/>
</dbReference>
<evidence type="ECO:0000256" key="4">
    <source>
        <dbReference type="ARBA" id="ARBA00022714"/>
    </source>
</evidence>
<dbReference type="InterPro" id="IPR001041">
    <property type="entry name" value="2Fe-2S_ferredoxin-type"/>
</dbReference>
<evidence type="ECO:0000256" key="2">
    <source>
        <dbReference type="ARBA" id="ARBA00007023"/>
    </source>
</evidence>
<dbReference type="NCBIfam" id="TIGR01591">
    <property type="entry name" value="Fdh-alpha"/>
    <property type="match status" value="1"/>
</dbReference>
<evidence type="ECO:0000259" key="12">
    <source>
        <dbReference type="PROSITE" id="PS51379"/>
    </source>
</evidence>
<evidence type="ECO:0000313" key="15">
    <source>
        <dbReference type="EMBL" id="MEE2526802.1"/>
    </source>
</evidence>
<evidence type="ECO:0000259" key="14">
    <source>
        <dbReference type="PROSITE" id="PS51839"/>
    </source>
</evidence>
<accession>A0ABU7LSA3</accession>
<feature type="domain" description="4Fe-4S Mo/W bis-MGD-type" evidence="13">
    <location>
        <begin position="238"/>
        <end position="294"/>
    </location>
</feature>
<evidence type="ECO:0000256" key="10">
    <source>
        <dbReference type="SAM" id="MobiDB-lite"/>
    </source>
</evidence>
<dbReference type="Pfam" id="PF12838">
    <property type="entry name" value="Fer4_7"/>
    <property type="match status" value="1"/>
</dbReference>
<evidence type="ECO:0000256" key="3">
    <source>
        <dbReference type="ARBA" id="ARBA00022485"/>
    </source>
</evidence>
<keyword evidence="9" id="KW-0411">Iron-sulfur</keyword>
<reference evidence="15 16" key="1">
    <citation type="submission" date="2024-01" db="EMBL/GenBank/DDBJ databases">
        <title>Hyphobacterium bacterium isolated from marine sediment.</title>
        <authorList>
            <person name="Zhao S."/>
        </authorList>
    </citation>
    <scope>NUCLEOTIDE SEQUENCE [LARGE SCALE GENOMIC DNA]</scope>
    <source>
        <strain evidence="16">HN65</strain>
    </source>
</reference>
<dbReference type="Gene3D" id="3.40.50.740">
    <property type="match status" value="1"/>
</dbReference>
<dbReference type="EMBL" id="JAZDRP010000006">
    <property type="protein sequence ID" value="MEE2526802.1"/>
    <property type="molecule type" value="Genomic_DNA"/>
</dbReference>
<feature type="domain" description="4Fe-4S ferredoxin-type" evidence="12">
    <location>
        <begin position="159"/>
        <end position="190"/>
    </location>
</feature>
<evidence type="ECO:0000256" key="5">
    <source>
        <dbReference type="ARBA" id="ARBA00022723"/>
    </source>
</evidence>
<dbReference type="CDD" id="cd00508">
    <property type="entry name" value="MopB_CT_Fdh-Nap-like"/>
    <property type="match status" value="1"/>
</dbReference>
<dbReference type="PANTHER" id="PTHR43105">
    <property type="entry name" value="RESPIRATORY NITRATE REDUCTASE"/>
    <property type="match status" value="1"/>
</dbReference>
<comment type="similarity">
    <text evidence="1">Belongs to the complex I 75 kDa subunit family.</text>
</comment>
<feature type="domain" description="2Fe-2S ferredoxin-type" evidence="11">
    <location>
        <begin position="19"/>
        <end position="97"/>
    </location>
</feature>
<evidence type="ECO:0000256" key="6">
    <source>
        <dbReference type="ARBA" id="ARBA00022737"/>
    </source>
</evidence>
<dbReference type="Gene3D" id="3.40.228.10">
    <property type="entry name" value="Dimethylsulfoxide Reductase, domain 2"/>
    <property type="match status" value="1"/>
</dbReference>
<dbReference type="Pfam" id="PF04879">
    <property type="entry name" value="Molybdop_Fe4S4"/>
    <property type="match status" value="1"/>
</dbReference>
<dbReference type="InterPro" id="IPR019574">
    <property type="entry name" value="NADH_UbQ_OxRdtase_Gsu_4Fe4S-bd"/>
</dbReference>
<keyword evidence="4" id="KW-0001">2Fe-2S</keyword>
<organism evidence="15 16">
    <name type="scientific">Hyphobacterium lacteum</name>
    <dbReference type="NCBI Taxonomy" id="3116575"/>
    <lineage>
        <taxon>Bacteria</taxon>
        <taxon>Pseudomonadati</taxon>
        <taxon>Pseudomonadota</taxon>
        <taxon>Alphaproteobacteria</taxon>
        <taxon>Maricaulales</taxon>
        <taxon>Maricaulaceae</taxon>
        <taxon>Hyphobacterium</taxon>
    </lineage>
</organism>
<dbReference type="InterPro" id="IPR006478">
    <property type="entry name" value="Formate_DH_asu"/>
</dbReference>
<evidence type="ECO:0000259" key="13">
    <source>
        <dbReference type="PROSITE" id="PS51669"/>
    </source>
</evidence>
<dbReference type="SMART" id="SM00926">
    <property type="entry name" value="Molybdop_Fe4S4"/>
    <property type="match status" value="1"/>
</dbReference>
<keyword evidence="3" id="KW-0004">4Fe-4S</keyword>
<dbReference type="PROSITE" id="PS51669">
    <property type="entry name" value="4FE4S_MOW_BIS_MGD"/>
    <property type="match status" value="1"/>
</dbReference>
<keyword evidence="5" id="KW-0479">Metal-binding</keyword>
<dbReference type="SUPFAM" id="SSF54862">
    <property type="entry name" value="4Fe-4S ferredoxins"/>
    <property type="match status" value="1"/>
</dbReference>
<dbReference type="GO" id="GO:0008863">
    <property type="term" value="F:formate dehydrogenase (NAD+) activity"/>
    <property type="evidence" value="ECO:0007669"/>
    <property type="project" value="UniProtKB-EC"/>
</dbReference>
<keyword evidence="8" id="KW-0408">Iron</keyword>
<dbReference type="Gene3D" id="3.30.70.20">
    <property type="match status" value="1"/>
</dbReference>
<dbReference type="Gene3D" id="2.20.25.90">
    <property type="entry name" value="ADC-like domains"/>
    <property type="match status" value="1"/>
</dbReference>
<dbReference type="PROSITE" id="PS51085">
    <property type="entry name" value="2FE2S_FER_2"/>
    <property type="match status" value="1"/>
</dbReference>
<dbReference type="Pfam" id="PF13510">
    <property type="entry name" value="Fer2_4"/>
    <property type="match status" value="1"/>
</dbReference>
<evidence type="ECO:0000259" key="11">
    <source>
        <dbReference type="PROSITE" id="PS51085"/>
    </source>
</evidence>
<dbReference type="PIRSF" id="PIRSF036643">
    <property type="entry name" value="FDH_alpha"/>
    <property type="match status" value="1"/>
</dbReference>
<evidence type="ECO:0000313" key="16">
    <source>
        <dbReference type="Proteomes" id="UP001354971"/>
    </source>
</evidence>
<dbReference type="CDD" id="cd02753">
    <property type="entry name" value="MopB_Formate-Dh-H"/>
    <property type="match status" value="1"/>
</dbReference>
<keyword evidence="16" id="KW-1185">Reference proteome</keyword>
<feature type="domain" description="4Fe-4S ferredoxin-type" evidence="12">
    <location>
        <begin position="202"/>
        <end position="231"/>
    </location>
</feature>
<dbReference type="Proteomes" id="UP001354971">
    <property type="component" value="Unassembled WGS sequence"/>
</dbReference>
<comment type="caution">
    <text evidence="15">The sequence shown here is derived from an EMBL/GenBank/DDBJ whole genome shotgun (WGS) entry which is preliminary data.</text>
</comment>
<feature type="region of interest" description="Disordered" evidence="10">
    <location>
        <begin position="922"/>
        <end position="945"/>
    </location>
</feature>
<name>A0ABU7LSA3_9PROT</name>
<dbReference type="InterPro" id="IPR006963">
    <property type="entry name" value="Mopterin_OxRdtase_4Fe-4S_dom"/>
</dbReference>
<dbReference type="InterPro" id="IPR017896">
    <property type="entry name" value="4Fe4S_Fe-S-bd"/>
</dbReference>
<comment type="similarity">
    <text evidence="2">In the C-terminal section; belongs to the prokaryotic molybdopterin-containing oxidoreductase family.</text>
</comment>
<protein>
    <submittedName>
        <fullName evidence="15">Formate dehydrogenase subunit alpha</fullName>
        <ecNumber evidence="15">1.17.1.9</ecNumber>
    </submittedName>
</protein>
<gene>
    <name evidence="15" type="primary">fdhF</name>
    <name evidence="15" type="ORF">V0U79_10505</name>
</gene>
<dbReference type="CDD" id="cd00207">
    <property type="entry name" value="fer2"/>
    <property type="match status" value="1"/>
</dbReference>
<dbReference type="Gene3D" id="3.10.20.740">
    <property type="match status" value="1"/>
</dbReference>
<feature type="compositionally biased region" description="Basic and acidic residues" evidence="10">
    <location>
        <begin position="935"/>
        <end position="945"/>
    </location>
</feature>
<dbReference type="InterPro" id="IPR036010">
    <property type="entry name" value="2Fe-2S_ferredoxin-like_sf"/>
</dbReference>
<evidence type="ECO:0000256" key="1">
    <source>
        <dbReference type="ARBA" id="ARBA00005404"/>
    </source>
</evidence>
<dbReference type="Pfam" id="PF00384">
    <property type="entry name" value="Molybdopterin"/>
    <property type="match status" value="1"/>
</dbReference>